<evidence type="ECO:0000259" key="1">
    <source>
        <dbReference type="Pfam" id="PF14279"/>
    </source>
</evidence>
<name>A0A1D8TL89_9CYAN</name>
<feature type="domain" description="HNH endonuclease 5" evidence="1">
    <location>
        <begin position="20"/>
        <end position="67"/>
    </location>
</feature>
<keyword evidence="2" id="KW-0540">Nuclease</keyword>
<dbReference type="AlphaFoldDB" id="A0A1D8TL89"/>
<dbReference type="Proteomes" id="UP000177870">
    <property type="component" value="Chromosome"/>
</dbReference>
<dbReference type="PANTHER" id="PTHR33877">
    <property type="entry name" value="SLL1193 PROTEIN"/>
    <property type="match status" value="1"/>
</dbReference>
<reference evidence="3" key="1">
    <citation type="submission" date="2016-10" db="EMBL/GenBank/DDBJ databases">
        <title>Comparative genomics uncovers the prolific and rare metabolic potential of the cyanobacterial genus Moorea.</title>
        <authorList>
            <person name="Leao T."/>
            <person name="Castelao G."/>
            <person name="Korobeynikov A."/>
            <person name="Monroe E.A."/>
            <person name="Podell S."/>
            <person name="Glukhov E."/>
            <person name="Allen E."/>
            <person name="Gerwick W.H."/>
            <person name="Gerwick L."/>
        </authorList>
    </citation>
    <scope>NUCLEOTIDE SEQUENCE [LARGE SCALE GENOMIC DNA]</scope>
    <source>
        <strain evidence="3">PAL-8-15-08-1</strain>
    </source>
</reference>
<dbReference type="Gene3D" id="1.10.30.50">
    <property type="match status" value="1"/>
</dbReference>
<dbReference type="InterPro" id="IPR052892">
    <property type="entry name" value="NA-targeting_endonuclease"/>
</dbReference>
<sequence>MAYIPISLKNEIDRQDRRYCCYCQTSEANSGIPLTYDQILPQSKGGKSIFSNVCLACYTCNQFKSDTTVALDPLTNQTVHLFNPRTQNWDEHFSWNVDFTKIQGLTPVGRVTVITLKMNNPLVVEARFRWTINGWHPPSFLGER</sequence>
<evidence type="ECO:0000313" key="3">
    <source>
        <dbReference type="Proteomes" id="UP000177870"/>
    </source>
</evidence>
<dbReference type="Pfam" id="PF14279">
    <property type="entry name" value="HNH_5"/>
    <property type="match status" value="1"/>
</dbReference>
<dbReference type="OrthoDB" id="514018at2"/>
<dbReference type="STRING" id="1458985.BJP34_02220"/>
<dbReference type="KEGG" id="mpro:BJP34_02220"/>
<organism evidence="2 3">
    <name type="scientific">Moorena producens PAL-8-15-08-1</name>
    <dbReference type="NCBI Taxonomy" id="1458985"/>
    <lineage>
        <taxon>Bacteria</taxon>
        <taxon>Bacillati</taxon>
        <taxon>Cyanobacteriota</taxon>
        <taxon>Cyanophyceae</taxon>
        <taxon>Coleofasciculales</taxon>
        <taxon>Coleofasciculaceae</taxon>
        <taxon>Moorena</taxon>
    </lineage>
</organism>
<dbReference type="PANTHER" id="PTHR33877:SF1">
    <property type="entry name" value="TYPE IV METHYL-DIRECTED RESTRICTION ENZYME ECOKMCRA"/>
    <property type="match status" value="1"/>
</dbReference>
<dbReference type="RefSeq" id="WP_070390926.1">
    <property type="nucleotide sequence ID" value="NZ_CP017599.1"/>
</dbReference>
<protein>
    <submittedName>
        <fullName evidence="2">HNH endonuclease</fullName>
    </submittedName>
</protein>
<dbReference type="GO" id="GO:0004519">
    <property type="term" value="F:endonuclease activity"/>
    <property type="evidence" value="ECO:0007669"/>
    <property type="project" value="UniProtKB-KW"/>
</dbReference>
<keyword evidence="2" id="KW-0255">Endonuclease</keyword>
<proteinExistence type="predicted"/>
<gene>
    <name evidence="2" type="ORF">BJP34_02220</name>
</gene>
<dbReference type="InterPro" id="IPR029471">
    <property type="entry name" value="HNH_5"/>
</dbReference>
<evidence type="ECO:0000313" key="2">
    <source>
        <dbReference type="EMBL" id="AOW98418.1"/>
    </source>
</evidence>
<dbReference type="EMBL" id="CP017599">
    <property type="protein sequence ID" value="AOW98418.1"/>
    <property type="molecule type" value="Genomic_DNA"/>
</dbReference>
<keyword evidence="2" id="KW-0378">Hydrolase</keyword>
<accession>A0A1D8TL89</accession>